<gene>
    <name evidence="2" type="ORF">EVAR_74393_1</name>
</gene>
<accession>A0A4C1SD46</accession>
<feature type="transmembrane region" description="Helical" evidence="1">
    <location>
        <begin position="12"/>
        <end position="32"/>
    </location>
</feature>
<dbReference type="AlphaFoldDB" id="A0A4C1SD46"/>
<dbReference type="Proteomes" id="UP000299102">
    <property type="component" value="Unassembled WGS sequence"/>
</dbReference>
<dbReference type="EMBL" id="BGZK01000004">
    <property type="protein sequence ID" value="GBP00093.1"/>
    <property type="molecule type" value="Genomic_DNA"/>
</dbReference>
<keyword evidence="1" id="KW-0472">Membrane</keyword>
<sequence length="98" mass="11337">MCLGSTDSLPFSLLLSTFVYLSFSLPLALEYWTLLVANARAGLLQEERNPNWGLDQVEIKDEKWDQVQNQVMDIIRYKKCRKPFYDHTGEGAVENHTE</sequence>
<name>A0A4C1SD46_EUMVA</name>
<reference evidence="2 3" key="1">
    <citation type="journal article" date="2019" name="Commun. Biol.">
        <title>The bagworm genome reveals a unique fibroin gene that provides high tensile strength.</title>
        <authorList>
            <person name="Kono N."/>
            <person name="Nakamura H."/>
            <person name="Ohtoshi R."/>
            <person name="Tomita M."/>
            <person name="Numata K."/>
            <person name="Arakawa K."/>
        </authorList>
    </citation>
    <scope>NUCLEOTIDE SEQUENCE [LARGE SCALE GENOMIC DNA]</scope>
</reference>
<keyword evidence="1" id="KW-0812">Transmembrane</keyword>
<proteinExistence type="predicted"/>
<evidence type="ECO:0000313" key="2">
    <source>
        <dbReference type="EMBL" id="GBP00093.1"/>
    </source>
</evidence>
<evidence type="ECO:0000313" key="3">
    <source>
        <dbReference type="Proteomes" id="UP000299102"/>
    </source>
</evidence>
<protein>
    <submittedName>
        <fullName evidence="2">Uncharacterized protein</fullName>
    </submittedName>
</protein>
<keyword evidence="3" id="KW-1185">Reference proteome</keyword>
<keyword evidence="1" id="KW-1133">Transmembrane helix</keyword>
<comment type="caution">
    <text evidence="2">The sequence shown here is derived from an EMBL/GenBank/DDBJ whole genome shotgun (WGS) entry which is preliminary data.</text>
</comment>
<evidence type="ECO:0000256" key="1">
    <source>
        <dbReference type="SAM" id="Phobius"/>
    </source>
</evidence>
<organism evidence="2 3">
    <name type="scientific">Eumeta variegata</name>
    <name type="common">Bagworm moth</name>
    <name type="synonym">Eumeta japonica</name>
    <dbReference type="NCBI Taxonomy" id="151549"/>
    <lineage>
        <taxon>Eukaryota</taxon>
        <taxon>Metazoa</taxon>
        <taxon>Ecdysozoa</taxon>
        <taxon>Arthropoda</taxon>
        <taxon>Hexapoda</taxon>
        <taxon>Insecta</taxon>
        <taxon>Pterygota</taxon>
        <taxon>Neoptera</taxon>
        <taxon>Endopterygota</taxon>
        <taxon>Lepidoptera</taxon>
        <taxon>Glossata</taxon>
        <taxon>Ditrysia</taxon>
        <taxon>Tineoidea</taxon>
        <taxon>Psychidae</taxon>
        <taxon>Oiketicinae</taxon>
        <taxon>Eumeta</taxon>
    </lineage>
</organism>